<dbReference type="PANTHER" id="PTHR42711:SF5">
    <property type="entry name" value="ABC TRANSPORTER ATP-BINDING PROTEIN NATA"/>
    <property type="match status" value="1"/>
</dbReference>
<dbReference type="OrthoDB" id="9804819at2"/>
<keyword evidence="3" id="KW-0547">Nucleotide-binding</keyword>
<comment type="similarity">
    <text evidence="1">Belongs to the ABC transporter superfamily.</text>
</comment>
<dbReference type="GO" id="GO:0005524">
    <property type="term" value="F:ATP binding"/>
    <property type="evidence" value="ECO:0007669"/>
    <property type="project" value="UniProtKB-KW"/>
</dbReference>
<dbReference type="InterPro" id="IPR003593">
    <property type="entry name" value="AAA+_ATPase"/>
</dbReference>
<sequence>MKAIETKDLGKTYRARVKAEGLAASFRALVRPQWISVDAVRGISLNVEQGEMLAFIGPNGAGKSTFIKMLCGILYPTAGELSVLGLSPARERRKLAMRIGTVFGQKSQLWLHLPAVDSFTLLAAIYEIDNAECRRRVAELTELFGLGEFLHTPVRKLSLGQRIRCEVAASLLHEPELLFLDEPTIGLDVVVKQAIRELIARRNREHGTTVFLTSHDPADIEQLCRRAVVIDHGGIVLDASVERLKSDYLGKKLIDVRFGTPQRIPALPGVTVSSESGGQKATLTVDTAVRPIGDVMERLSMTGNVLDITINNPPMEDIIAAIFQKEAVR</sequence>
<accession>A0A1M5TCR0</accession>
<keyword evidence="2" id="KW-0813">Transport</keyword>
<dbReference type="Proteomes" id="UP000183995">
    <property type="component" value="Unassembled WGS sequence"/>
</dbReference>
<dbReference type="AlphaFoldDB" id="A0A1M5TCR0"/>
<dbReference type="InterPro" id="IPR050763">
    <property type="entry name" value="ABC_transporter_ATP-binding"/>
</dbReference>
<evidence type="ECO:0000256" key="2">
    <source>
        <dbReference type="ARBA" id="ARBA00022448"/>
    </source>
</evidence>
<evidence type="ECO:0000256" key="1">
    <source>
        <dbReference type="ARBA" id="ARBA00005417"/>
    </source>
</evidence>
<keyword evidence="7" id="KW-1185">Reference proteome</keyword>
<dbReference type="PROSITE" id="PS50893">
    <property type="entry name" value="ABC_TRANSPORTER_2"/>
    <property type="match status" value="1"/>
</dbReference>
<evidence type="ECO:0000313" key="6">
    <source>
        <dbReference type="EMBL" id="SHH48476.1"/>
    </source>
</evidence>
<evidence type="ECO:0000256" key="4">
    <source>
        <dbReference type="ARBA" id="ARBA00022840"/>
    </source>
</evidence>
<evidence type="ECO:0000313" key="7">
    <source>
        <dbReference type="Proteomes" id="UP000183995"/>
    </source>
</evidence>
<proteinExistence type="inferred from homology"/>
<dbReference type="GO" id="GO:0016887">
    <property type="term" value="F:ATP hydrolysis activity"/>
    <property type="evidence" value="ECO:0007669"/>
    <property type="project" value="InterPro"/>
</dbReference>
<dbReference type="Gene3D" id="3.40.50.300">
    <property type="entry name" value="P-loop containing nucleotide triphosphate hydrolases"/>
    <property type="match status" value="1"/>
</dbReference>
<organism evidence="6 7">
    <name type="scientific">Sporobacter termitidis DSM 10068</name>
    <dbReference type="NCBI Taxonomy" id="1123282"/>
    <lineage>
        <taxon>Bacteria</taxon>
        <taxon>Bacillati</taxon>
        <taxon>Bacillota</taxon>
        <taxon>Clostridia</taxon>
        <taxon>Eubacteriales</taxon>
        <taxon>Oscillospiraceae</taxon>
        <taxon>Sporobacter</taxon>
    </lineage>
</organism>
<dbReference type="EMBL" id="FQXV01000001">
    <property type="protein sequence ID" value="SHH48476.1"/>
    <property type="molecule type" value="Genomic_DNA"/>
</dbReference>
<dbReference type="InterPro" id="IPR003439">
    <property type="entry name" value="ABC_transporter-like_ATP-bd"/>
</dbReference>
<dbReference type="STRING" id="1123282.SAMN02745823_00035"/>
<keyword evidence="4 6" id="KW-0067">ATP-binding</keyword>
<dbReference type="PANTHER" id="PTHR42711">
    <property type="entry name" value="ABC TRANSPORTER ATP-BINDING PROTEIN"/>
    <property type="match status" value="1"/>
</dbReference>
<gene>
    <name evidence="6" type="ORF">SAMN02745823_00035</name>
</gene>
<name>A0A1M5TCR0_9FIRM</name>
<reference evidence="6 7" key="1">
    <citation type="submission" date="2016-11" db="EMBL/GenBank/DDBJ databases">
        <authorList>
            <person name="Jaros S."/>
            <person name="Januszkiewicz K."/>
            <person name="Wedrychowicz H."/>
        </authorList>
    </citation>
    <scope>NUCLEOTIDE SEQUENCE [LARGE SCALE GENOMIC DNA]</scope>
    <source>
        <strain evidence="6 7">DSM 10068</strain>
    </source>
</reference>
<dbReference type="RefSeq" id="WP_073076225.1">
    <property type="nucleotide sequence ID" value="NZ_FQXV01000001.1"/>
</dbReference>
<evidence type="ECO:0000259" key="5">
    <source>
        <dbReference type="PROSITE" id="PS50893"/>
    </source>
</evidence>
<dbReference type="SMART" id="SM00382">
    <property type="entry name" value="AAA"/>
    <property type="match status" value="1"/>
</dbReference>
<dbReference type="SUPFAM" id="SSF52540">
    <property type="entry name" value="P-loop containing nucleoside triphosphate hydrolases"/>
    <property type="match status" value="1"/>
</dbReference>
<dbReference type="Pfam" id="PF00005">
    <property type="entry name" value="ABC_tran"/>
    <property type="match status" value="1"/>
</dbReference>
<dbReference type="InterPro" id="IPR027417">
    <property type="entry name" value="P-loop_NTPase"/>
</dbReference>
<feature type="domain" description="ABC transporter" evidence="5">
    <location>
        <begin position="17"/>
        <end position="257"/>
    </location>
</feature>
<evidence type="ECO:0000256" key="3">
    <source>
        <dbReference type="ARBA" id="ARBA00022741"/>
    </source>
</evidence>
<protein>
    <submittedName>
        <fullName evidence="6">ABC-2 type transport system ATP-binding protein</fullName>
    </submittedName>
</protein>